<dbReference type="Proteomes" id="UP000288716">
    <property type="component" value="Unassembled WGS sequence"/>
</dbReference>
<name>A0A443SF57_9ACAR</name>
<evidence type="ECO:0000313" key="2">
    <source>
        <dbReference type="EMBL" id="RWS26132.1"/>
    </source>
</evidence>
<dbReference type="AlphaFoldDB" id="A0A443SF57"/>
<evidence type="ECO:0000256" key="1">
    <source>
        <dbReference type="SAM" id="Phobius"/>
    </source>
</evidence>
<feature type="non-terminal residue" evidence="2">
    <location>
        <position position="135"/>
    </location>
</feature>
<keyword evidence="1" id="KW-0472">Membrane</keyword>
<keyword evidence="3" id="KW-1185">Reference proteome</keyword>
<gene>
    <name evidence="2" type="ORF">B4U80_08795</name>
</gene>
<keyword evidence="1" id="KW-1133">Transmembrane helix</keyword>
<reference evidence="2 3" key="1">
    <citation type="journal article" date="2018" name="Gigascience">
        <title>Genomes of trombidid mites reveal novel predicted allergens and laterally-transferred genes associated with secondary metabolism.</title>
        <authorList>
            <person name="Dong X."/>
            <person name="Chaisiri K."/>
            <person name="Xia D."/>
            <person name="Armstrong S.D."/>
            <person name="Fang Y."/>
            <person name="Donnelly M.J."/>
            <person name="Kadowaki T."/>
            <person name="McGarry J.W."/>
            <person name="Darby A.C."/>
            <person name="Makepeace B.L."/>
        </authorList>
    </citation>
    <scope>NUCLEOTIDE SEQUENCE [LARGE SCALE GENOMIC DNA]</scope>
    <source>
        <strain evidence="2">UoL-UT</strain>
    </source>
</reference>
<proteinExistence type="predicted"/>
<accession>A0A443SF57</accession>
<dbReference type="OrthoDB" id="410267at2759"/>
<feature type="transmembrane region" description="Helical" evidence="1">
    <location>
        <begin position="42"/>
        <end position="61"/>
    </location>
</feature>
<protein>
    <submittedName>
        <fullName evidence="2">Major Facilitator-like protein 5</fullName>
    </submittedName>
</protein>
<comment type="caution">
    <text evidence="2">The sequence shown here is derived from an EMBL/GenBank/DDBJ whole genome shotgun (WGS) entry which is preliminary data.</text>
</comment>
<sequence>MAITPSVWTPVVTAYVNPDNIAPDEHGYFNDFYVLERTKQSLLLQGSVSLALFLVGVTLIFPAPTVSELDKEQGPINELPNYVSKKEILHSTNASLRNEDGLTPTQAIKTKVFFLLSLKIMLTEMVFFYLLFVYK</sequence>
<dbReference type="EMBL" id="NCKV01003029">
    <property type="protein sequence ID" value="RWS26132.1"/>
    <property type="molecule type" value="Genomic_DNA"/>
</dbReference>
<keyword evidence="1" id="KW-0812">Transmembrane</keyword>
<organism evidence="2 3">
    <name type="scientific">Leptotrombidium deliense</name>
    <dbReference type="NCBI Taxonomy" id="299467"/>
    <lineage>
        <taxon>Eukaryota</taxon>
        <taxon>Metazoa</taxon>
        <taxon>Ecdysozoa</taxon>
        <taxon>Arthropoda</taxon>
        <taxon>Chelicerata</taxon>
        <taxon>Arachnida</taxon>
        <taxon>Acari</taxon>
        <taxon>Acariformes</taxon>
        <taxon>Trombidiformes</taxon>
        <taxon>Prostigmata</taxon>
        <taxon>Anystina</taxon>
        <taxon>Parasitengona</taxon>
        <taxon>Trombiculoidea</taxon>
        <taxon>Trombiculidae</taxon>
        <taxon>Leptotrombidium</taxon>
    </lineage>
</organism>
<feature type="transmembrane region" description="Helical" evidence="1">
    <location>
        <begin position="112"/>
        <end position="134"/>
    </location>
</feature>
<dbReference type="VEuPathDB" id="VectorBase:LDEU005906"/>
<dbReference type="STRING" id="299467.A0A443SF57"/>
<evidence type="ECO:0000313" key="3">
    <source>
        <dbReference type="Proteomes" id="UP000288716"/>
    </source>
</evidence>